<protein>
    <recommendedName>
        <fullName evidence="15">Cadherin domain-containing protein</fullName>
    </recommendedName>
</protein>
<keyword evidence="2" id="KW-0245">EGF-like domain</keyword>
<evidence type="ECO:0000256" key="6">
    <source>
        <dbReference type="ARBA" id="ARBA00022837"/>
    </source>
</evidence>
<dbReference type="GO" id="GO:0007010">
    <property type="term" value="P:cytoskeleton organization"/>
    <property type="evidence" value="ECO:0007669"/>
    <property type="project" value="UniProtKB-ARBA"/>
</dbReference>
<dbReference type="GO" id="GO:0007163">
    <property type="term" value="P:establishment or maintenance of cell polarity"/>
    <property type="evidence" value="ECO:0007669"/>
    <property type="project" value="UniProtKB-ARBA"/>
</dbReference>
<feature type="domain" description="Cadherin" evidence="15">
    <location>
        <begin position="1"/>
        <end position="97"/>
    </location>
</feature>
<dbReference type="FunFam" id="2.60.40.60:FF:000021">
    <property type="entry name" value="FAT atypical cadherin 1"/>
    <property type="match status" value="2"/>
</dbReference>
<dbReference type="PRINTS" id="PR00205">
    <property type="entry name" value="CADHERIN"/>
</dbReference>
<dbReference type="CDD" id="cd11304">
    <property type="entry name" value="Cadherin_repeat"/>
    <property type="match status" value="18"/>
</dbReference>
<keyword evidence="9 14" id="KW-0472">Membrane</keyword>
<feature type="domain" description="Cadherin" evidence="15">
    <location>
        <begin position="1981"/>
        <end position="2075"/>
    </location>
</feature>
<dbReference type="GO" id="GO:0001736">
    <property type="term" value="P:establishment of planar polarity"/>
    <property type="evidence" value="ECO:0007669"/>
    <property type="project" value="UniProtKB-ARBA"/>
</dbReference>
<evidence type="ECO:0000256" key="12">
    <source>
        <dbReference type="PROSITE-ProRule" id="PRU00043"/>
    </source>
</evidence>
<comment type="subcellular location">
    <subcellularLocation>
        <location evidence="1">Cell membrane</location>
        <topology evidence="1">Single-pass type I membrane protein</topology>
    </subcellularLocation>
</comment>
<evidence type="ECO:0000256" key="5">
    <source>
        <dbReference type="ARBA" id="ARBA00022737"/>
    </source>
</evidence>
<dbReference type="FunFam" id="2.60.40.60:FF:000032">
    <property type="entry name" value="FAT atypical cadherin 1"/>
    <property type="match status" value="1"/>
</dbReference>
<feature type="domain" description="Cadherin" evidence="15">
    <location>
        <begin position="310"/>
        <end position="416"/>
    </location>
</feature>
<evidence type="ECO:0000256" key="1">
    <source>
        <dbReference type="ARBA" id="ARBA00004251"/>
    </source>
</evidence>
<feature type="domain" description="Cadherin" evidence="15">
    <location>
        <begin position="727"/>
        <end position="833"/>
    </location>
</feature>
<sequence>VLESADIGTDVITVLASDKDHGENAALTYSIVSGNVGGAFTLDPVLGTLRLARELDLASISEYILMVKATDGGNPPLSASHTVHVLVVMADNAPPRFTQREVAAELYENQPPGSIVKQLEARSTSSLLFEIIRGNIEGMFGINPSTGVVTTKRCLDYEMTKVYNLSVTATNMAGAKAVCQVIVHVLDINDNPPHFLETKYYGSVFEDAPIGSLLLTNNNTPLVISAQDADSQVNALLQYDIIEPAARRMFHIDSTTGAIRTVMTLDYETMKSMNFSVRVTDLGKPKLSSEMTAAVYISVMDVNDCSPVFSQSDYNASVLLPTYRNVAVIQLNATDGDSPALTSLKYSLVSGNTDGIYRINEDSGIISVRDTSRGSKSLPHKLKVVVTDGKFKSQANVVIRWERSSDSGLVFQRPLYQGAVLENSTKPLTVAVVNVVGSQLNEHLVFTILNPSPLFTIGRTSGAVSTTGVKFDRETQDHYQLIVQARSEEFGDEVRVAQIPVNVTVLDTNDNCPIFVNLPYYAVVSVDAQKGDVITKVLAVDLDSGENGEVRYELVKGHGELFRVCRKTGEISLKQSLDINKKDYQLSIAAYDGGMTPCSTEISVTVKVVDRSMPVFDKQFYTVSTPENVQIHSPLAVNIKAESPLGRKLIYSIVAGNQYEEFTVDFSTAPDSINGPCVLYVVDELDYEETQQYGLTLRATDSISGVFAEVLVSVVITDVNDCPPEFPFDSYNVSVSEAAPFGSLVLKVTARDNDTGVNSIIRYSLDRNFGNTSEYFHVDPEDGSIYLKRSLDHEQQDSHHLVIVARDTGTPNLSTSVHVWLTVIDMNDNAPKFEQTSYTCWLSEEASRGQLVTLVSANDPDVDNLQYSIVAGNQHHTFAIDSEKGIITVVNLHKLTELQAHTLNISVSDGVYTSFCRVRIEMISANQHSPTLEKYQYEVKVAENLPAGTAVTKVVASDIDIGIYGQVTYSIPSQILLETFTINNITGEIWTKRPLDREKRSLYEIPVLATDGGGKSGLTTVRLSIIDVNDNQPQFQLSDYRACIHSNLTVNSAFLKVKATDVDEGVSAQIEFSIYETQTSGVKQLFGINKHNGALSLLKSSVPFENQVFQFFVRATDVGKPSLHSDVPVQVYIMGPNDIPPVFQKRDEKFFVSENAPIGNVITRVKLSTEMPVAYRLIGGGPMFMINSKGEISLSETLDRESYPSHNLGILALTHSSPPLTALTEISLQVLDTNDNIPQFDSETYIVSVAENVQEGTSIFKVHASDLDEGSNGEIRYSLSGSGDVFGIDPYTGWITTLVPMDRETIPSYTITAIATDNGTPSLSTSTVVVINLVDYNDNPPTFAEQAYSASVKEDALAGTVVVQLSVHDLDTELSSSVEYYITEGDPKSQFAVRATGQVYVARPLDRETQDQYFLTVQVTDAKFVAKTHVHLEILDANDEQPHCLRARYREVISEGVAPGYYILTVLAADADLNPKLKFYLTGDGAQHFHLDRDSGELKTSRLLNREEIGRYSLQAHVQDREMTDWECTSHIDIILSDVNDNPPQFSTTNYTASLPEDSPVGSLVTKMHATDADRGINKRIRYYLIDNGEDHFDIASESGLIRLTKTLDRETKPMYTLSVKAVDQGTPQLSTITKLHVIALDVNDNPPEFVTRAYHVTIPESASIDTEVARVMATSLDTGLNAQIEYAIVGGNEHGKFTMDKSTGVISIMESLDYERSHNYLLTIQATDLGVPPLSNQAIVNITVTDSNDNAPVFTQLSYSAQIKENVQIGDIILQVTATDMDSGNNSKVGYTLERGDRHQQFSMDPNTGRITVTRPLDREIVSSYVLQVRATDNGIPQLSSFAIINIDILDTNDNPPLFLQPNYTAIVQEDKPPGWPVSQLTVTDADVFPNASPFIFDILSGDPGGTFRIEPNGTVRTAARLSYRLQDTFMLHVRVFDNGTPPLFSDTWLTVKVIEESQFPPEVTPLEVWVGAYQERWSGGELGRVTAKDQDQYDSLVYSLSPPTPPKLFNIDARHGVLTASPGLDTGRYLINVSVSDGKFTSNAAVIVTVQPLWDDMLQYSASIRVAGVTPHHFVLSQRKSLIRSLRGSLSREVSIISVQDAGHGDLDILLVINGGVDISSLNEALQASGLTGVALSCGCKNGATCRQRIQLLPDTMYTIATDVTSFVAPGHSHQLYCACNLGFAGDHCEEALPPAECICPSPQVCVPQQTPPGYLCLPPFSGPPCTLNHTCPPSITSSIYSITWEELIAICIAVFTIIFIVIIFIICRRCRKTTRVERMNKSPQVLNPDIKRTSKLSNLEVTQRQPRPASYTSSSNNEVYSSIPLNNLDTLRSYGSAGDELENVPPDYRRNLNRNTASPGNKINNDLKRVPEMPRRAMSCVEDEARTVGGYHWDCSDWVRPSQNPLPNITEVPGSEVPDSSSIHSNDSNESTLRLNIPVDPARDLATLDEELYLTYRSEEDVIPYGFPSSYPSHSDLSTNLCDIEDSDVPS</sequence>
<dbReference type="FunFam" id="2.60.40.60:FF:000059">
    <property type="entry name" value="FAT atypical cadherin 3"/>
    <property type="match status" value="1"/>
</dbReference>
<dbReference type="FunFam" id="2.60.40.60:FF:000053">
    <property type="entry name" value="FAT atypical cadherin 3"/>
    <property type="match status" value="1"/>
</dbReference>
<feature type="domain" description="Cadherin" evidence="15">
    <location>
        <begin position="1861"/>
        <end position="1965"/>
    </location>
</feature>
<feature type="domain" description="Cadherin" evidence="15">
    <location>
        <begin position="834"/>
        <end position="932"/>
    </location>
</feature>
<dbReference type="Gene3D" id="2.10.25.10">
    <property type="entry name" value="Laminin"/>
    <property type="match status" value="1"/>
</dbReference>
<keyword evidence="4" id="KW-0732">Signal</keyword>
<accession>A0A1B6DMF2</accession>
<feature type="domain" description="Cadherin" evidence="15">
    <location>
        <begin position="1651"/>
        <end position="1755"/>
    </location>
</feature>
<proteinExistence type="predicted"/>
<feature type="domain" description="Cadherin" evidence="15">
    <location>
        <begin position="412"/>
        <end position="515"/>
    </location>
</feature>
<feature type="transmembrane region" description="Helical" evidence="14">
    <location>
        <begin position="2250"/>
        <end position="2270"/>
    </location>
</feature>
<feature type="domain" description="Cadherin" evidence="15">
    <location>
        <begin position="1144"/>
        <end position="1240"/>
    </location>
</feature>
<dbReference type="PROSITE" id="PS00232">
    <property type="entry name" value="CADHERIN_1"/>
    <property type="match status" value="8"/>
</dbReference>
<dbReference type="InterPro" id="IPR020894">
    <property type="entry name" value="Cadherin_CS"/>
</dbReference>
<dbReference type="PANTHER" id="PTHR24026:SF125">
    <property type="entry name" value="FAT-LIKE CADHERIN-RELATED TUMOR SUPPRESSOR HOMOLOG"/>
    <property type="match status" value="1"/>
</dbReference>
<dbReference type="PROSITE" id="PS50268">
    <property type="entry name" value="CADHERIN_2"/>
    <property type="match status" value="20"/>
</dbReference>
<dbReference type="GO" id="GO:0005509">
    <property type="term" value="F:calcium ion binding"/>
    <property type="evidence" value="ECO:0007669"/>
    <property type="project" value="UniProtKB-UniRule"/>
</dbReference>
<dbReference type="PANTHER" id="PTHR24026">
    <property type="entry name" value="FAT ATYPICAL CADHERIN-RELATED"/>
    <property type="match status" value="1"/>
</dbReference>
<dbReference type="EMBL" id="GEDC01010444">
    <property type="protein sequence ID" value="JAS26854.1"/>
    <property type="molecule type" value="Transcribed_RNA"/>
</dbReference>
<evidence type="ECO:0000259" key="15">
    <source>
        <dbReference type="PROSITE" id="PS50268"/>
    </source>
</evidence>
<feature type="compositionally biased region" description="Polar residues" evidence="13">
    <location>
        <begin position="2356"/>
        <end position="2367"/>
    </location>
</feature>
<gene>
    <name evidence="16" type="ORF">g.36912</name>
</gene>
<feature type="domain" description="Cadherin" evidence="15">
    <location>
        <begin position="933"/>
        <end position="1035"/>
    </location>
</feature>
<evidence type="ECO:0000256" key="7">
    <source>
        <dbReference type="ARBA" id="ARBA00022889"/>
    </source>
</evidence>
<evidence type="ECO:0000256" key="9">
    <source>
        <dbReference type="ARBA" id="ARBA00023136"/>
    </source>
</evidence>
<evidence type="ECO:0000313" key="16">
    <source>
        <dbReference type="EMBL" id="JAS26854.1"/>
    </source>
</evidence>
<reference evidence="16" key="1">
    <citation type="submission" date="2015-12" db="EMBL/GenBank/DDBJ databases">
        <title>De novo transcriptome assembly of four potential Pierce s Disease insect vectors from Arizona vineyards.</title>
        <authorList>
            <person name="Tassone E.E."/>
        </authorList>
    </citation>
    <scope>NUCLEOTIDE SEQUENCE</scope>
</reference>
<feature type="domain" description="Cadherin" evidence="15">
    <location>
        <begin position="1445"/>
        <end position="1546"/>
    </location>
</feature>
<name>A0A1B6DMF2_9HEMI</name>
<feature type="domain" description="Cadherin" evidence="15">
    <location>
        <begin position="1756"/>
        <end position="1860"/>
    </location>
</feature>
<dbReference type="FunFam" id="2.60.40.60:FF:000065">
    <property type="entry name" value="FAT atypical cadherin 1"/>
    <property type="match status" value="1"/>
</dbReference>
<feature type="domain" description="Cadherin" evidence="15">
    <location>
        <begin position="1344"/>
        <end position="1444"/>
    </location>
</feature>
<keyword evidence="3 14" id="KW-0812">Transmembrane</keyword>
<dbReference type="SUPFAM" id="SSF49313">
    <property type="entry name" value="Cadherin-like"/>
    <property type="match status" value="20"/>
</dbReference>
<keyword evidence="8 14" id="KW-1133">Transmembrane helix</keyword>
<dbReference type="Gene3D" id="2.60.40.60">
    <property type="entry name" value="Cadherins"/>
    <property type="match status" value="20"/>
</dbReference>
<dbReference type="GO" id="GO:0008104">
    <property type="term" value="P:intracellular protein localization"/>
    <property type="evidence" value="ECO:0007669"/>
    <property type="project" value="UniProtKB-ARBA"/>
</dbReference>
<dbReference type="SMART" id="SM00112">
    <property type="entry name" value="CA"/>
    <property type="match status" value="20"/>
</dbReference>
<dbReference type="FunFam" id="2.60.40.60:FF:000051">
    <property type="entry name" value="FAT atypical cadherin 1"/>
    <property type="match status" value="1"/>
</dbReference>
<evidence type="ECO:0000256" key="14">
    <source>
        <dbReference type="SAM" id="Phobius"/>
    </source>
</evidence>
<keyword evidence="7" id="KW-0130">Cell adhesion</keyword>
<feature type="domain" description="Cadherin" evidence="15">
    <location>
        <begin position="98"/>
        <end position="195"/>
    </location>
</feature>
<feature type="domain" description="Cadherin" evidence="15">
    <location>
        <begin position="516"/>
        <end position="616"/>
    </location>
</feature>
<feature type="region of interest" description="Disordered" evidence="13">
    <location>
        <begin position="2416"/>
        <end position="2436"/>
    </location>
</feature>
<evidence type="ECO:0000256" key="3">
    <source>
        <dbReference type="ARBA" id="ARBA00022692"/>
    </source>
</evidence>
<keyword evidence="11" id="KW-0325">Glycoprotein</keyword>
<dbReference type="FunFam" id="2.60.40.60:FF:000092">
    <property type="entry name" value="Protocadherin 8"/>
    <property type="match status" value="1"/>
</dbReference>
<dbReference type="GO" id="GO:0007424">
    <property type="term" value="P:open tracheal system development"/>
    <property type="evidence" value="ECO:0007669"/>
    <property type="project" value="UniProtKB-ARBA"/>
</dbReference>
<feature type="domain" description="Cadherin" evidence="15">
    <location>
        <begin position="1241"/>
        <end position="1343"/>
    </location>
</feature>
<dbReference type="Pfam" id="PF00028">
    <property type="entry name" value="Cadherin"/>
    <property type="match status" value="17"/>
</dbReference>
<dbReference type="GO" id="GO:0030855">
    <property type="term" value="P:epithelial cell differentiation"/>
    <property type="evidence" value="ECO:0007669"/>
    <property type="project" value="UniProtKB-ARBA"/>
</dbReference>
<feature type="domain" description="Cadherin" evidence="15">
    <location>
        <begin position="196"/>
        <end position="309"/>
    </location>
</feature>
<dbReference type="GO" id="GO:0005886">
    <property type="term" value="C:plasma membrane"/>
    <property type="evidence" value="ECO:0007669"/>
    <property type="project" value="UniProtKB-SubCell"/>
</dbReference>
<dbReference type="GO" id="GO:0007156">
    <property type="term" value="P:homophilic cell adhesion via plasma membrane adhesion molecules"/>
    <property type="evidence" value="ECO:0007669"/>
    <property type="project" value="InterPro"/>
</dbReference>
<feature type="non-terminal residue" evidence="16">
    <location>
        <position position="1"/>
    </location>
</feature>
<evidence type="ECO:0000256" key="8">
    <source>
        <dbReference type="ARBA" id="ARBA00022989"/>
    </source>
</evidence>
<dbReference type="GO" id="GO:0050839">
    <property type="term" value="F:cell adhesion molecule binding"/>
    <property type="evidence" value="ECO:0007669"/>
    <property type="project" value="UniProtKB-ARBA"/>
</dbReference>
<dbReference type="InterPro" id="IPR015919">
    <property type="entry name" value="Cadherin-like_sf"/>
</dbReference>
<feature type="region of interest" description="Disordered" evidence="13">
    <location>
        <begin position="2302"/>
        <end position="2321"/>
    </location>
</feature>
<feature type="domain" description="Cadherin" evidence="15">
    <location>
        <begin position="1547"/>
        <end position="1650"/>
    </location>
</feature>
<feature type="compositionally biased region" description="Low complexity" evidence="13">
    <location>
        <begin position="2422"/>
        <end position="2434"/>
    </location>
</feature>
<keyword evidence="10" id="KW-1015">Disulfide bond</keyword>
<keyword evidence="5" id="KW-0677">Repeat</keyword>
<feature type="region of interest" description="Disordered" evidence="13">
    <location>
        <begin position="2342"/>
        <end position="2370"/>
    </location>
</feature>
<dbReference type="FunFam" id="2.60.40.60:FF:000026">
    <property type="entry name" value="FAT atypical cadherin 1"/>
    <property type="match status" value="2"/>
</dbReference>
<feature type="domain" description="Cadherin" evidence="15">
    <location>
        <begin position="1036"/>
        <end position="1143"/>
    </location>
</feature>
<evidence type="ECO:0000256" key="11">
    <source>
        <dbReference type="ARBA" id="ARBA00023180"/>
    </source>
</evidence>
<dbReference type="FunFam" id="2.60.40.60:FF:000015">
    <property type="entry name" value="FAT atypical cadherin 1"/>
    <property type="match status" value="1"/>
</dbReference>
<evidence type="ECO:0000256" key="10">
    <source>
        <dbReference type="ARBA" id="ARBA00023157"/>
    </source>
</evidence>
<feature type="domain" description="Cadherin" evidence="15">
    <location>
        <begin position="617"/>
        <end position="726"/>
    </location>
</feature>
<dbReference type="FunFam" id="2.60.40.60:FF:000020">
    <property type="entry name" value="Dachsous cadherin-related 1b"/>
    <property type="match status" value="2"/>
</dbReference>
<evidence type="ECO:0000256" key="4">
    <source>
        <dbReference type="ARBA" id="ARBA00022729"/>
    </source>
</evidence>
<dbReference type="FunFam" id="2.60.40.60:FF:000013">
    <property type="entry name" value="Cadherin EGF LAG seven-pass G-type receptor"/>
    <property type="match status" value="3"/>
</dbReference>
<evidence type="ECO:0000256" key="13">
    <source>
        <dbReference type="SAM" id="MobiDB-lite"/>
    </source>
</evidence>
<dbReference type="FunFam" id="2.60.40.60:FF:000084">
    <property type="entry name" value="FAT atypical cadherin 3"/>
    <property type="match status" value="1"/>
</dbReference>
<organism evidence="16">
    <name type="scientific">Clastoptera arizonana</name>
    <name type="common">Arizona spittle bug</name>
    <dbReference type="NCBI Taxonomy" id="38151"/>
    <lineage>
        <taxon>Eukaryota</taxon>
        <taxon>Metazoa</taxon>
        <taxon>Ecdysozoa</taxon>
        <taxon>Arthropoda</taxon>
        <taxon>Hexapoda</taxon>
        <taxon>Insecta</taxon>
        <taxon>Pterygota</taxon>
        <taxon>Neoptera</taxon>
        <taxon>Paraneoptera</taxon>
        <taxon>Hemiptera</taxon>
        <taxon>Auchenorrhyncha</taxon>
        <taxon>Cercopoidea</taxon>
        <taxon>Clastopteridae</taxon>
        <taxon>Clastoptera</taxon>
    </lineage>
</organism>
<dbReference type="GO" id="GO:0048589">
    <property type="term" value="P:developmental growth"/>
    <property type="evidence" value="ECO:0007669"/>
    <property type="project" value="UniProtKB-ARBA"/>
</dbReference>
<dbReference type="InterPro" id="IPR002126">
    <property type="entry name" value="Cadherin-like_dom"/>
</dbReference>
<keyword evidence="6 12" id="KW-0106">Calcium</keyword>
<evidence type="ECO:0000256" key="2">
    <source>
        <dbReference type="ARBA" id="ARBA00022536"/>
    </source>
</evidence>